<reference evidence="1 2" key="1">
    <citation type="submission" date="2014-02" db="EMBL/GenBank/DDBJ databases">
        <title>Single nucleus genome sequencing reveals high similarity among nuclei of an endomycorrhizal fungus.</title>
        <authorList>
            <person name="Lin K."/>
            <person name="Geurts R."/>
            <person name="Zhang Z."/>
            <person name="Limpens E."/>
            <person name="Saunders D.G."/>
            <person name="Mu D."/>
            <person name="Pang E."/>
            <person name="Cao H."/>
            <person name="Cha H."/>
            <person name="Lin T."/>
            <person name="Zhou Q."/>
            <person name="Shang Y."/>
            <person name="Li Y."/>
            <person name="Ivanov S."/>
            <person name="Sharma T."/>
            <person name="Velzen R.V."/>
            <person name="Ruijter N.D."/>
            <person name="Aanen D.K."/>
            <person name="Win J."/>
            <person name="Kamoun S."/>
            <person name="Bisseling T."/>
            <person name="Huang S."/>
        </authorList>
    </citation>
    <scope>NUCLEOTIDE SEQUENCE [LARGE SCALE GENOMIC DNA]</scope>
    <source>
        <strain evidence="2">DAOM197198w</strain>
    </source>
</reference>
<dbReference type="AlphaFoldDB" id="A0A015K316"/>
<dbReference type="HOGENOM" id="CLU_2086096_0_0_1"/>
<organism evidence="1 2">
    <name type="scientific">Rhizophagus irregularis (strain DAOM 197198w)</name>
    <name type="common">Glomus intraradices</name>
    <dbReference type="NCBI Taxonomy" id="1432141"/>
    <lineage>
        <taxon>Eukaryota</taxon>
        <taxon>Fungi</taxon>
        <taxon>Fungi incertae sedis</taxon>
        <taxon>Mucoromycota</taxon>
        <taxon>Glomeromycotina</taxon>
        <taxon>Glomeromycetes</taxon>
        <taxon>Glomerales</taxon>
        <taxon>Glomeraceae</taxon>
        <taxon>Rhizophagus</taxon>
    </lineage>
</organism>
<sequence>MLYLLVQVNESIKCIVPEHVVSIESTDNQFSNLFDAVTSGEYGDREVKVFIRREKSENWKEVDNGLKGNLEMLEVLSFLQVKFSIIEKINSDTPALIQNTDAFNILMNNSRQLLLPQ</sequence>
<evidence type="ECO:0000313" key="2">
    <source>
        <dbReference type="Proteomes" id="UP000022910"/>
    </source>
</evidence>
<name>A0A015K316_RHIIW</name>
<gene>
    <name evidence="1" type="ORF">RirG_167830</name>
</gene>
<dbReference type="Proteomes" id="UP000022910">
    <property type="component" value="Unassembled WGS sequence"/>
</dbReference>
<dbReference type="STRING" id="1432141.A0A015K316"/>
<dbReference type="OrthoDB" id="2310625at2759"/>
<keyword evidence="2" id="KW-1185">Reference proteome</keyword>
<evidence type="ECO:0000313" key="1">
    <source>
        <dbReference type="EMBL" id="EXX61799.1"/>
    </source>
</evidence>
<protein>
    <submittedName>
        <fullName evidence="1">Uncharacterized protein</fullName>
    </submittedName>
</protein>
<dbReference type="EMBL" id="JEMT01025019">
    <property type="protein sequence ID" value="EXX61799.1"/>
    <property type="molecule type" value="Genomic_DNA"/>
</dbReference>
<accession>A0A015K316</accession>
<proteinExistence type="predicted"/>
<comment type="caution">
    <text evidence="1">The sequence shown here is derived from an EMBL/GenBank/DDBJ whole genome shotgun (WGS) entry which is preliminary data.</text>
</comment>